<organism evidence="9 10">
    <name type="scientific">Xanthoceras sorbifolium</name>
    <dbReference type="NCBI Taxonomy" id="99658"/>
    <lineage>
        <taxon>Eukaryota</taxon>
        <taxon>Viridiplantae</taxon>
        <taxon>Streptophyta</taxon>
        <taxon>Embryophyta</taxon>
        <taxon>Tracheophyta</taxon>
        <taxon>Spermatophyta</taxon>
        <taxon>Magnoliopsida</taxon>
        <taxon>eudicotyledons</taxon>
        <taxon>Gunneridae</taxon>
        <taxon>Pentapetalae</taxon>
        <taxon>rosids</taxon>
        <taxon>malvids</taxon>
        <taxon>Sapindales</taxon>
        <taxon>Sapindaceae</taxon>
        <taxon>Xanthoceroideae</taxon>
        <taxon>Xanthoceras</taxon>
    </lineage>
</organism>
<dbReference type="PANTHER" id="PTHR24298:SF800">
    <property type="entry name" value="CYTOCHROME P450 89A2-RELATED"/>
    <property type="match status" value="1"/>
</dbReference>
<evidence type="ECO:0000256" key="8">
    <source>
        <dbReference type="RuleBase" id="RU000461"/>
    </source>
</evidence>
<dbReference type="PRINTS" id="PR00463">
    <property type="entry name" value="EP450I"/>
</dbReference>
<dbReference type="Pfam" id="PF00067">
    <property type="entry name" value="p450"/>
    <property type="match status" value="1"/>
</dbReference>
<gene>
    <name evidence="9" type="ORF">JRO89_XS09G0083400</name>
</gene>
<sequence>METWSIVLISISIVAFFNLLSRNFSKKLPPSPPGIPIIGHLLWLRKPYAEMEIVLRNLYEKYGPMFTLYFGPKPAVFIATRSLAHEALVQNSTVFADRPPISPITKVFTNNQHTISFGSYGPKWRLFRRNLASEMLSPSRIKAYSNARKWVLNILVDRLQSQSQSGDPVCVVDHFRFSMFSLVALMCFADKLEEKQILDIEHVIRSILVNLSRFEILNYWPRLGKILFRKRWQELYQIWQDAEDVLIPLIKARQKLKEERLNKSKSGVLPGENKEDEHVVSYVDTLLDLQIPEENNRNLTDGEMASLCSELLDGGTGTTSTALQWIMANLVKYPEVQEKLFMEMKKAFGDGGVEELGEEDVQRVPYLKAVVLEGLRRHPPAHNLLPHAVTQDTMFNGFVVPKKGIVNFLVAEMGWDPKAWKDPMAFKPERFLDQGQVVFDITGTSEIKMMPFGAGRRMCPGYHLAMLHLEYFVANLVWKFQWKAVEGDNVSLAEKEEFTIPMKYPLKAHLSPRVCEEK</sequence>
<dbReference type="InterPro" id="IPR051103">
    <property type="entry name" value="Plant_metabolite_P450s"/>
</dbReference>
<dbReference type="InterPro" id="IPR001128">
    <property type="entry name" value="Cyt_P450"/>
</dbReference>
<keyword evidence="6" id="KW-1133">Transmembrane helix</keyword>
<dbReference type="PRINTS" id="PR00385">
    <property type="entry name" value="P450"/>
</dbReference>
<keyword evidence="10" id="KW-1185">Reference proteome</keyword>
<evidence type="ECO:0000256" key="6">
    <source>
        <dbReference type="ARBA" id="ARBA00022989"/>
    </source>
</evidence>
<evidence type="ECO:0000256" key="7">
    <source>
        <dbReference type="ARBA" id="ARBA00023136"/>
    </source>
</evidence>
<keyword evidence="8" id="KW-0408">Iron</keyword>
<keyword evidence="7" id="KW-0472">Membrane</keyword>
<dbReference type="CDD" id="cd11075">
    <property type="entry name" value="CYP77_89"/>
    <property type="match status" value="1"/>
</dbReference>
<dbReference type="Proteomes" id="UP000827721">
    <property type="component" value="Unassembled WGS sequence"/>
</dbReference>
<dbReference type="PANTHER" id="PTHR24298">
    <property type="entry name" value="FLAVONOID 3'-MONOOXYGENASE-RELATED"/>
    <property type="match status" value="1"/>
</dbReference>
<keyword evidence="8" id="KW-0503">Monooxygenase</keyword>
<comment type="similarity">
    <text evidence="8">Belongs to the cytochrome P450 family.</text>
</comment>
<evidence type="ECO:0008006" key="11">
    <source>
        <dbReference type="Google" id="ProtNLM"/>
    </source>
</evidence>
<proteinExistence type="inferred from homology"/>
<protein>
    <recommendedName>
        <fullName evidence="11">Cytochrome P450</fullName>
    </recommendedName>
</protein>
<dbReference type="InterPro" id="IPR017972">
    <property type="entry name" value="Cyt_P450_CS"/>
</dbReference>
<keyword evidence="8" id="KW-0560">Oxidoreductase</keyword>
<comment type="caution">
    <text evidence="9">The sequence shown here is derived from an EMBL/GenBank/DDBJ whole genome shotgun (WGS) entry which is preliminary data.</text>
</comment>
<comment type="cofactor">
    <cofactor evidence="1">
        <name>heme</name>
        <dbReference type="ChEBI" id="CHEBI:30413"/>
    </cofactor>
</comment>
<keyword evidence="4" id="KW-0812">Transmembrane</keyword>
<dbReference type="InterPro" id="IPR036396">
    <property type="entry name" value="Cyt_P450_sf"/>
</dbReference>
<evidence type="ECO:0000256" key="1">
    <source>
        <dbReference type="ARBA" id="ARBA00001971"/>
    </source>
</evidence>
<reference evidence="9 10" key="1">
    <citation type="submission" date="2021-02" db="EMBL/GenBank/DDBJ databases">
        <title>Plant Genome Project.</title>
        <authorList>
            <person name="Zhang R.-G."/>
        </authorList>
    </citation>
    <scope>NUCLEOTIDE SEQUENCE [LARGE SCALE GENOMIC DNA]</scope>
    <source>
        <tissue evidence="9">Leaves</tissue>
    </source>
</reference>
<evidence type="ECO:0000256" key="3">
    <source>
        <dbReference type="ARBA" id="ARBA00022617"/>
    </source>
</evidence>
<dbReference type="EMBL" id="JAFEMO010000009">
    <property type="protein sequence ID" value="KAH7564943.1"/>
    <property type="molecule type" value="Genomic_DNA"/>
</dbReference>
<name>A0ABQ8HKU3_9ROSI</name>
<evidence type="ECO:0000313" key="9">
    <source>
        <dbReference type="EMBL" id="KAH7564943.1"/>
    </source>
</evidence>
<dbReference type="InterPro" id="IPR002401">
    <property type="entry name" value="Cyt_P450_E_grp-I"/>
</dbReference>
<keyword evidence="5 8" id="KW-0479">Metal-binding</keyword>
<keyword evidence="3 8" id="KW-0349">Heme</keyword>
<evidence type="ECO:0000313" key="10">
    <source>
        <dbReference type="Proteomes" id="UP000827721"/>
    </source>
</evidence>
<comment type="subcellular location">
    <subcellularLocation>
        <location evidence="2">Membrane</location>
        <topology evidence="2">Single-pass membrane protein</topology>
    </subcellularLocation>
</comment>
<evidence type="ECO:0000256" key="5">
    <source>
        <dbReference type="ARBA" id="ARBA00022723"/>
    </source>
</evidence>
<accession>A0ABQ8HKU3</accession>
<evidence type="ECO:0000256" key="4">
    <source>
        <dbReference type="ARBA" id="ARBA00022692"/>
    </source>
</evidence>
<dbReference type="SUPFAM" id="SSF48264">
    <property type="entry name" value="Cytochrome P450"/>
    <property type="match status" value="1"/>
</dbReference>
<dbReference type="PROSITE" id="PS00086">
    <property type="entry name" value="CYTOCHROME_P450"/>
    <property type="match status" value="1"/>
</dbReference>
<evidence type="ECO:0000256" key="2">
    <source>
        <dbReference type="ARBA" id="ARBA00004167"/>
    </source>
</evidence>
<dbReference type="Gene3D" id="1.10.630.10">
    <property type="entry name" value="Cytochrome P450"/>
    <property type="match status" value="1"/>
</dbReference>